<gene>
    <name evidence="2" type="ORF">D8674_037112</name>
</gene>
<feature type="region of interest" description="Disordered" evidence="1">
    <location>
        <begin position="1"/>
        <end position="68"/>
    </location>
</feature>
<evidence type="ECO:0000256" key="1">
    <source>
        <dbReference type="SAM" id="MobiDB-lite"/>
    </source>
</evidence>
<dbReference type="Proteomes" id="UP000327157">
    <property type="component" value="Unassembled WGS sequence"/>
</dbReference>
<comment type="caution">
    <text evidence="2">The sequence shown here is derived from an EMBL/GenBank/DDBJ whole genome shotgun (WGS) entry which is preliminary data.</text>
</comment>
<feature type="compositionally biased region" description="Polar residues" evidence="1">
    <location>
        <begin position="37"/>
        <end position="46"/>
    </location>
</feature>
<name>A0A5N5FNU4_9ROSA</name>
<protein>
    <submittedName>
        <fullName evidence="2">Uncharacterized protein</fullName>
    </submittedName>
</protein>
<dbReference type="AlphaFoldDB" id="A0A5N5FNU4"/>
<proteinExistence type="predicted"/>
<dbReference type="EMBL" id="SMOL01000577">
    <property type="protein sequence ID" value="KAB2604825.1"/>
    <property type="molecule type" value="Genomic_DNA"/>
</dbReference>
<organism evidence="2 3">
    <name type="scientific">Pyrus ussuriensis x Pyrus communis</name>
    <dbReference type="NCBI Taxonomy" id="2448454"/>
    <lineage>
        <taxon>Eukaryota</taxon>
        <taxon>Viridiplantae</taxon>
        <taxon>Streptophyta</taxon>
        <taxon>Embryophyta</taxon>
        <taxon>Tracheophyta</taxon>
        <taxon>Spermatophyta</taxon>
        <taxon>Magnoliopsida</taxon>
        <taxon>eudicotyledons</taxon>
        <taxon>Gunneridae</taxon>
        <taxon>Pentapetalae</taxon>
        <taxon>rosids</taxon>
        <taxon>fabids</taxon>
        <taxon>Rosales</taxon>
        <taxon>Rosaceae</taxon>
        <taxon>Amygdaloideae</taxon>
        <taxon>Maleae</taxon>
        <taxon>Pyrus</taxon>
    </lineage>
</organism>
<reference evidence="2 3" key="1">
    <citation type="submission" date="2019-09" db="EMBL/GenBank/DDBJ databases">
        <authorList>
            <person name="Ou C."/>
        </authorList>
    </citation>
    <scope>NUCLEOTIDE SEQUENCE [LARGE SCALE GENOMIC DNA]</scope>
    <source>
        <strain evidence="2">S2</strain>
        <tissue evidence="2">Leaf</tissue>
    </source>
</reference>
<accession>A0A5N5FNU4</accession>
<feature type="compositionally biased region" description="Low complexity" evidence="1">
    <location>
        <begin position="10"/>
        <end position="24"/>
    </location>
</feature>
<reference evidence="2 3" key="2">
    <citation type="submission" date="2019-11" db="EMBL/GenBank/DDBJ databases">
        <title>A de novo genome assembly of a pear dwarfing rootstock.</title>
        <authorList>
            <person name="Wang F."/>
            <person name="Wang J."/>
            <person name="Li S."/>
            <person name="Zhang Y."/>
            <person name="Fang M."/>
            <person name="Ma L."/>
            <person name="Zhao Y."/>
            <person name="Jiang S."/>
        </authorList>
    </citation>
    <scope>NUCLEOTIDE SEQUENCE [LARGE SCALE GENOMIC DNA]</scope>
    <source>
        <strain evidence="2">S2</strain>
        <tissue evidence="2">Leaf</tissue>
    </source>
</reference>
<evidence type="ECO:0000313" key="2">
    <source>
        <dbReference type="EMBL" id="KAB2604825.1"/>
    </source>
</evidence>
<sequence length="355" mass="40902">MAKKGRSQKNSSSTRPLSSRPSLNQYDTTTELHDNGMQETQHANIQGPTKKKGRGKAKGKDGNGTPIVIHDSRIATTNATRTIGVLFNQQMDELYGCFKGNGYTYMCFEEEMRDAFELHIKTRYVDWMSTLRNSVFHKYKTTGERYINCPSNVSKDVWCKMVEEWEKPEWKLKVLFNVQNECNTKQSTIVHTTGSVPMAKYKKDDIKILCLCFLDRSGIEPSLIDCFKKFLVSVRVKVKKLGQVKMLRNFMKKWTTKRILLWKNKMNKEVICGPSHGHLLRVGDCFSTKDAYPSNSQSCNKRICLELNTLTDKLNSLQELVERLMPNNSNNYAHSRPFASMENVESWLNAQHEDQ</sequence>
<evidence type="ECO:0000313" key="3">
    <source>
        <dbReference type="Proteomes" id="UP000327157"/>
    </source>
</evidence>
<keyword evidence="3" id="KW-1185">Reference proteome</keyword>
<dbReference type="OrthoDB" id="1166551at2759"/>